<protein>
    <recommendedName>
        <fullName evidence="2">RNase H type-1 domain-containing protein</fullName>
    </recommendedName>
</protein>
<organism evidence="3 4">
    <name type="scientific">Gossypium stocksii</name>
    <dbReference type="NCBI Taxonomy" id="47602"/>
    <lineage>
        <taxon>Eukaryota</taxon>
        <taxon>Viridiplantae</taxon>
        <taxon>Streptophyta</taxon>
        <taxon>Embryophyta</taxon>
        <taxon>Tracheophyta</taxon>
        <taxon>Spermatophyta</taxon>
        <taxon>Magnoliopsida</taxon>
        <taxon>eudicotyledons</taxon>
        <taxon>Gunneridae</taxon>
        <taxon>Pentapetalae</taxon>
        <taxon>rosids</taxon>
        <taxon>malvids</taxon>
        <taxon>Malvales</taxon>
        <taxon>Malvaceae</taxon>
        <taxon>Malvoideae</taxon>
        <taxon>Gossypium</taxon>
    </lineage>
</organism>
<dbReference type="CDD" id="cd06222">
    <property type="entry name" value="RNase_H_like"/>
    <property type="match status" value="1"/>
</dbReference>
<dbReference type="InterPro" id="IPR053151">
    <property type="entry name" value="RNase_H-like"/>
</dbReference>
<dbReference type="Pfam" id="PF13456">
    <property type="entry name" value="RVT_3"/>
    <property type="match status" value="1"/>
</dbReference>
<dbReference type="Gene3D" id="3.30.420.10">
    <property type="entry name" value="Ribonuclease H-like superfamily/Ribonuclease H"/>
    <property type="match status" value="1"/>
</dbReference>
<dbReference type="SUPFAM" id="SSF53098">
    <property type="entry name" value="Ribonuclease H-like"/>
    <property type="match status" value="1"/>
</dbReference>
<evidence type="ECO:0000259" key="2">
    <source>
        <dbReference type="Pfam" id="PF13456"/>
    </source>
</evidence>
<evidence type="ECO:0000313" key="3">
    <source>
        <dbReference type="EMBL" id="KAH1130512.1"/>
    </source>
</evidence>
<keyword evidence="1" id="KW-0732">Signal</keyword>
<dbReference type="Proteomes" id="UP000828251">
    <property type="component" value="Unassembled WGS sequence"/>
</dbReference>
<evidence type="ECO:0000256" key="1">
    <source>
        <dbReference type="SAM" id="SignalP"/>
    </source>
</evidence>
<evidence type="ECO:0000313" key="4">
    <source>
        <dbReference type="Proteomes" id="UP000828251"/>
    </source>
</evidence>
<dbReference type="AlphaFoldDB" id="A0A9D3WIL5"/>
<feature type="domain" description="RNase H type-1" evidence="2">
    <location>
        <begin position="52"/>
        <end position="125"/>
    </location>
</feature>
<dbReference type="OrthoDB" id="1937258at2759"/>
<dbReference type="InterPro" id="IPR036397">
    <property type="entry name" value="RNaseH_sf"/>
</dbReference>
<dbReference type="GO" id="GO:0004523">
    <property type="term" value="F:RNA-DNA hybrid ribonuclease activity"/>
    <property type="evidence" value="ECO:0007669"/>
    <property type="project" value="InterPro"/>
</dbReference>
<dbReference type="InterPro" id="IPR012337">
    <property type="entry name" value="RNaseH-like_sf"/>
</dbReference>
<dbReference type="PANTHER" id="PTHR47723:SF24">
    <property type="entry name" value="RNASE H TYPE-1 DOMAIN-CONTAINING PROTEIN"/>
    <property type="match status" value="1"/>
</dbReference>
<feature type="signal peptide" evidence="1">
    <location>
        <begin position="1"/>
        <end position="20"/>
    </location>
</feature>
<feature type="chain" id="PRO_5039182688" description="RNase H type-1 domain-containing protein" evidence="1">
    <location>
        <begin position="21"/>
        <end position="133"/>
    </location>
</feature>
<name>A0A9D3WIL5_9ROSI</name>
<dbReference type="GO" id="GO:0003676">
    <property type="term" value="F:nucleic acid binding"/>
    <property type="evidence" value="ECO:0007669"/>
    <property type="project" value="InterPro"/>
</dbReference>
<dbReference type="InterPro" id="IPR002156">
    <property type="entry name" value="RNaseH_domain"/>
</dbReference>
<dbReference type="InterPro" id="IPR044730">
    <property type="entry name" value="RNase_H-like_dom_plant"/>
</dbReference>
<dbReference type="EMBL" id="JAIQCV010000001">
    <property type="protein sequence ID" value="KAH1130512.1"/>
    <property type="molecule type" value="Genomic_DNA"/>
</dbReference>
<proteinExistence type="predicted"/>
<reference evidence="3 4" key="1">
    <citation type="journal article" date="2021" name="Plant Biotechnol. J.">
        <title>Multi-omics assisted identification of the key and species-specific regulatory components of drought-tolerant mechanisms in Gossypium stocksii.</title>
        <authorList>
            <person name="Yu D."/>
            <person name="Ke L."/>
            <person name="Zhang D."/>
            <person name="Wu Y."/>
            <person name="Sun Y."/>
            <person name="Mei J."/>
            <person name="Sun J."/>
            <person name="Sun Y."/>
        </authorList>
    </citation>
    <scope>NUCLEOTIDE SEQUENCE [LARGE SCALE GENOMIC DNA]</scope>
    <source>
        <strain evidence="4">cv. E1</strain>
        <tissue evidence="3">Leaf</tissue>
    </source>
</reference>
<sequence>MFLLVVTLVFKILWLQVLLGQGVIYQSLRRIQQFAMALACWSPSNHGWIKMNSDGAVSMNNDNASIGGLFRDLDSHWLCGYFLKVSKEMVFRIKARAILRGLCIALEKGYRQLEIECDNAVLVESVLVLPVVT</sequence>
<comment type="caution">
    <text evidence="3">The sequence shown here is derived from an EMBL/GenBank/DDBJ whole genome shotgun (WGS) entry which is preliminary data.</text>
</comment>
<keyword evidence="4" id="KW-1185">Reference proteome</keyword>
<dbReference type="PANTHER" id="PTHR47723">
    <property type="entry name" value="OS05G0353850 PROTEIN"/>
    <property type="match status" value="1"/>
</dbReference>
<accession>A0A9D3WIL5</accession>
<gene>
    <name evidence="3" type="ORF">J1N35_001890</name>
</gene>